<dbReference type="EMBL" id="RHFK02000014">
    <property type="protein sequence ID" value="TWW65416.1"/>
    <property type="molecule type" value="Genomic_DNA"/>
</dbReference>
<sequence length="67" mass="7512">MVVIKDCFAILGLRMMALPADLRASMSVFEVYWWFYWRNVVGQTADGEAGVVLPSRPLRNTGIYAGT</sequence>
<evidence type="ECO:0000313" key="1">
    <source>
        <dbReference type="EMBL" id="TWW65416.1"/>
    </source>
</evidence>
<evidence type="ECO:0000313" key="2">
    <source>
        <dbReference type="Proteomes" id="UP000324091"/>
    </source>
</evidence>
<organism evidence="1 2">
    <name type="scientific">Takifugu flavidus</name>
    <name type="common">sansaifugu</name>
    <dbReference type="NCBI Taxonomy" id="433684"/>
    <lineage>
        <taxon>Eukaryota</taxon>
        <taxon>Metazoa</taxon>
        <taxon>Chordata</taxon>
        <taxon>Craniata</taxon>
        <taxon>Vertebrata</taxon>
        <taxon>Euteleostomi</taxon>
        <taxon>Actinopterygii</taxon>
        <taxon>Neopterygii</taxon>
        <taxon>Teleostei</taxon>
        <taxon>Neoteleostei</taxon>
        <taxon>Acanthomorphata</taxon>
        <taxon>Eupercaria</taxon>
        <taxon>Tetraodontiformes</taxon>
        <taxon>Tetradontoidea</taxon>
        <taxon>Tetraodontidae</taxon>
        <taxon>Takifugu</taxon>
    </lineage>
</organism>
<dbReference type="AlphaFoldDB" id="A0A5C6NE80"/>
<protein>
    <submittedName>
        <fullName evidence="1">Uncharacterized protein</fullName>
    </submittedName>
</protein>
<gene>
    <name evidence="1" type="ORF">D4764_21G0003160</name>
</gene>
<reference evidence="1 2" key="1">
    <citation type="submission" date="2019-04" db="EMBL/GenBank/DDBJ databases">
        <title>Chromosome genome assembly for Takifugu flavidus.</title>
        <authorList>
            <person name="Xiao S."/>
        </authorList>
    </citation>
    <scope>NUCLEOTIDE SEQUENCE [LARGE SCALE GENOMIC DNA]</scope>
    <source>
        <strain evidence="1">HTHZ2018</strain>
        <tissue evidence="1">Muscle</tissue>
    </source>
</reference>
<accession>A0A5C6NE80</accession>
<dbReference type="Proteomes" id="UP000324091">
    <property type="component" value="Chromosome 21"/>
</dbReference>
<comment type="caution">
    <text evidence="1">The sequence shown here is derived from an EMBL/GenBank/DDBJ whole genome shotgun (WGS) entry which is preliminary data.</text>
</comment>
<name>A0A5C6NE80_9TELE</name>
<keyword evidence="2" id="KW-1185">Reference proteome</keyword>
<proteinExistence type="predicted"/>